<keyword evidence="1" id="KW-0245">EGF-like domain</keyword>
<dbReference type="PROSITE" id="PS50007">
    <property type="entry name" value="PIPLC_X_DOMAIN"/>
    <property type="match status" value="1"/>
</dbReference>
<dbReference type="OrthoDB" id="1046782at2759"/>
<dbReference type="InterPro" id="IPR003599">
    <property type="entry name" value="Ig_sub"/>
</dbReference>
<comment type="caution">
    <text evidence="4">The sequence shown here is derived from an EMBL/GenBank/DDBJ whole genome shotgun (WGS) entry which is preliminary data.</text>
</comment>
<dbReference type="InterPro" id="IPR013098">
    <property type="entry name" value="Ig_I-set"/>
</dbReference>
<dbReference type="Gene3D" id="2.10.25.10">
    <property type="entry name" value="Laminin"/>
    <property type="match status" value="1"/>
</dbReference>
<dbReference type="InterPro" id="IPR003598">
    <property type="entry name" value="Ig_sub2"/>
</dbReference>
<evidence type="ECO:0008006" key="6">
    <source>
        <dbReference type="Google" id="ProtNLM"/>
    </source>
</evidence>
<evidence type="ECO:0000259" key="3">
    <source>
        <dbReference type="PROSITE" id="PS50835"/>
    </source>
</evidence>
<feature type="non-terminal residue" evidence="4">
    <location>
        <position position="1"/>
    </location>
</feature>
<dbReference type="PANTHER" id="PTHR13593:SF103">
    <property type="entry name" value="RE10370P"/>
    <property type="match status" value="1"/>
</dbReference>
<dbReference type="InterPro" id="IPR036179">
    <property type="entry name" value="Ig-like_dom_sf"/>
</dbReference>
<dbReference type="CDD" id="cd00096">
    <property type="entry name" value="Ig"/>
    <property type="match status" value="1"/>
</dbReference>
<dbReference type="SUPFAM" id="SSF57196">
    <property type="entry name" value="EGF/Laminin"/>
    <property type="match status" value="1"/>
</dbReference>
<dbReference type="PANTHER" id="PTHR13593">
    <property type="match status" value="1"/>
</dbReference>
<accession>A0A6G0TIS1</accession>
<reference evidence="4 5" key="1">
    <citation type="submission" date="2019-08" db="EMBL/GenBank/DDBJ databases">
        <title>The genome of the soybean aphid Biotype 1, its phylome, world population structure and adaptation to the North American continent.</title>
        <authorList>
            <person name="Giordano R."/>
            <person name="Donthu R.K."/>
            <person name="Hernandez A.G."/>
            <person name="Wright C.L."/>
            <person name="Zimin A.V."/>
        </authorList>
    </citation>
    <scope>NUCLEOTIDE SEQUENCE [LARGE SCALE GENOMIC DNA]</scope>
    <source>
        <tissue evidence="4">Whole aphids</tissue>
    </source>
</reference>
<dbReference type="PROSITE" id="PS50835">
    <property type="entry name" value="IG_LIKE"/>
    <property type="match status" value="1"/>
</dbReference>
<dbReference type="PROSITE" id="PS01186">
    <property type="entry name" value="EGF_2"/>
    <property type="match status" value="1"/>
</dbReference>
<dbReference type="SUPFAM" id="SSF51695">
    <property type="entry name" value="PLC-like phosphodiesterases"/>
    <property type="match status" value="1"/>
</dbReference>
<organism evidence="4 5">
    <name type="scientific">Aphis glycines</name>
    <name type="common">Soybean aphid</name>
    <dbReference type="NCBI Taxonomy" id="307491"/>
    <lineage>
        <taxon>Eukaryota</taxon>
        <taxon>Metazoa</taxon>
        <taxon>Ecdysozoa</taxon>
        <taxon>Arthropoda</taxon>
        <taxon>Hexapoda</taxon>
        <taxon>Insecta</taxon>
        <taxon>Pterygota</taxon>
        <taxon>Neoptera</taxon>
        <taxon>Paraneoptera</taxon>
        <taxon>Hemiptera</taxon>
        <taxon>Sternorrhyncha</taxon>
        <taxon>Aphidomorpha</taxon>
        <taxon>Aphidoidea</taxon>
        <taxon>Aphididae</taxon>
        <taxon>Aphidini</taxon>
        <taxon>Aphis</taxon>
        <taxon>Aphis</taxon>
    </lineage>
</organism>
<keyword evidence="1" id="KW-1015">Disulfide bond</keyword>
<evidence type="ECO:0000259" key="2">
    <source>
        <dbReference type="PROSITE" id="PS50026"/>
    </source>
</evidence>
<dbReference type="CDD" id="cd00054">
    <property type="entry name" value="EGF_CA"/>
    <property type="match status" value="1"/>
</dbReference>
<dbReference type="SMART" id="SM00408">
    <property type="entry name" value="IGc2"/>
    <property type="match status" value="1"/>
</dbReference>
<dbReference type="AlphaFoldDB" id="A0A6G0TIS1"/>
<dbReference type="GO" id="GO:0006629">
    <property type="term" value="P:lipid metabolic process"/>
    <property type="evidence" value="ECO:0007669"/>
    <property type="project" value="InterPro"/>
</dbReference>
<dbReference type="GO" id="GO:0008081">
    <property type="term" value="F:phosphoric diester hydrolase activity"/>
    <property type="evidence" value="ECO:0007669"/>
    <property type="project" value="InterPro"/>
</dbReference>
<feature type="domain" description="EGF-like" evidence="2">
    <location>
        <begin position="106"/>
        <end position="146"/>
    </location>
</feature>
<feature type="disulfide bond" evidence="1">
    <location>
        <begin position="117"/>
        <end position="134"/>
    </location>
</feature>
<dbReference type="SUPFAM" id="SSF48726">
    <property type="entry name" value="Immunoglobulin"/>
    <property type="match status" value="1"/>
</dbReference>
<protein>
    <recommendedName>
        <fullName evidence="6">EGF-like domain-containing protein</fullName>
    </recommendedName>
</protein>
<proteinExistence type="predicted"/>
<dbReference type="InterPro" id="IPR017946">
    <property type="entry name" value="PLC-like_Pdiesterase_TIM-brl"/>
</dbReference>
<evidence type="ECO:0000256" key="1">
    <source>
        <dbReference type="PROSITE-ProRule" id="PRU00076"/>
    </source>
</evidence>
<dbReference type="Gene3D" id="2.60.40.10">
    <property type="entry name" value="Immunoglobulins"/>
    <property type="match status" value="1"/>
</dbReference>
<evidence type="ECO:0000313" key="4">
    <source>
        <dbReference type="EMBL" id="KAE9532612.1"/>
    </source>
</evidence>
<dbReference type="InterPro" id="IPR000742">
    <property type="entry name" value="EGF"/>
</dbReference>
<sequence>QPIGVWGLHNTTLKVKSALKLMCRAKGNPMPALQWFKDGVPILVGRRRIQYKKKRSMLVIPKVRPEDGGKYECRGTGVQTGHVAITSAQVIVNSKPDNTTALWPLVGGPCPADLVYCLNGGTCTFYETIGELVCQCAEGFKGQRCENKDIVNKSKHKKKYYGKIALKENNIVLEHHMLKTLFSFPFHILDTMSKHFRWIFIWLVLQVTTIGGRELPDFDFEYNYVGLTVMPDMDQQWSKHLVVSWQVLSTNPNDWVGVFRKDPLHDHSRPATKMALRKYPVNATSGWLETDLKVWTKTLQLLCHDGQFESRCFEYWVAYVSGETNIPLAINCLKTQPNWMDKLTDDVKSLSLDSLFLPGTHDSGAYDTTQNVSIYFEKYVYTQDIDILSQLCHGARYLDLRVGFDYQSEHLWWLHHEIYPVRPLSHILEDIKTFVEATNEIIIVEFHKFHTGFSKNPSEHLELYRFVTSYLGKHMAKMGWNKSLKDLQTDGHRVIVTYNYLPMTQNANHENLWTPVLRYWPNAQKLTTFEDYVRVYINKRVQDKRAVTVLMAELTPTPLDVIFNRSYGLRHMSSIINEYLFKWFASPEWGRNFNIVAVDFLQSTNIIDAAIHWNMKKIIQFNK</sequence>
<dbReference type="SMART" id="SM00181">
    <property type="entry name" value="EGF"/>
    <property type="match status" value="1"/>
</dbReference>
<dbReference type="Proteomes" id="UP000475862">
    <property type="component" value="Unassembled WGS sequence"/>
</dbReference>
<comment type="caution">
    <text evidence="1">Lacks conserved residue(s) required for the propagation of feature annotation.</text>
</comment>
<keyword evidence="5" id="KW-1185">Reference proteome</keyword>
<dbReference type="Gene3D" id="3.20.20.190">
    <property type="entry name" value="Phosphatidylinositol (PI) phosphodiesterase"/>
    <property type="match status" value="1"/>
</dbReference>
<dbReference type="InterPro" id="IPR051057">
    <property type="entry name" value="PI-PLC_domain"/>
</dbReference>
<dbReference type="InterPro" id="IPR007110">
    <property type="entry name" value="Ig-like_dom"/>
</dbReference>
<gene>
    <name evidence="4" type="ORF">AGLY_009693</name>
</gene>
<dbReference type="SMART" id="SM00409">
    <property type="entry name" value="IG"/>
    <property type="match status" value="1"/>
</dbReference>
<evidence type="ECO:0000313" key="5">
    <source>
        <dbReference type="Proteomes" id="UP000475862"/>
    </source>
</evidence>
<dbReference type="PROSITE" id="PS50026">
    <property type="entry name" value="EGF_3"/>
    <property type="match status" value="1"/>
</dbReference>
<name>A0A6G0TIS1_APHGL</name>
<dbReference type="Pfam" id="PF07679">
    <property type="entry name" value="I-set"/>
    <property type="match status" value="1"/>
</dbReference>
<feature type="disulfide bond" evidence="1">
    <location>
        <begin position="136"/>
        <end position="145"/>
    </location>
</feature>
<dbReference type="PROSITE" id="PS00022">
    <property type="entry name" value="EGF_1"/>
    <property type="match status" value="1"/>
</dbReference>
<dbReference type="EMBL" id="VYZN01000038">
    <property type="protein sequence ID" value="KAE9532612.1"/>
    <property type="molecule type" value="Genomic_DNA"/>
</dbReference>
<feature type="domain" description="Ig-like" evidence="3">
    <location>
        <begin position="2"/>
        <end position="86"/>
    </location>
</feature>
<dbReference type="InterPro" id="IPR013783">
    <property type="entry name" value="Ig-like_fold"/>
</dbReference>